<dbReference type="SMART" id="SM00062">
    <property type="entry name" value="PBPb"/>
    <property type="match status" value="1"/>
</dbReference>
<keyword evidence="1" id="KW-0732">Signal</keyword>
<keyword evidence="5" id="KW-1185">Reference proteome</keyword>
<dbReference type="Pfam" id="PF00497">
    <property type="entry name" value="SBP_bac_3"/>
    <property type="match status" value="1"/>
</dbReference>
<organism evidence="4 5">
    <name type="scientific">Paeniglutamicibacter terrestris</name>
    <dbReference type="NCBI Taxonomy" id="2723403"/>
    <lineage>
        <taxon>Bacteria</taxon>
        <taxon>Bacillati</taxon>
        <taxon>Actinomycetota</taxon>
        <taxon>Actinomycetes</taxon>
        <taxon>Micrococcales</taxon>
        <taxon>Micrococcaceae</taxon>
        <taxon>Paeniglutamicibacter</taxon>
    </lineage>
</organism>
<evidence type="ECO:0000256" key="2">
    <source>
        <dbReference type="SAM" id="MobiDB-lite"/>
    </source>
</evidence>
<gene>
    <name evidence="4" type="ORF">HED64_02105</name>
</gene>
<evidence type="ECO:0000256" key="1">
    <source>
        <dbReference type="ARBA" id="ARBA00022729"/>
    </source>
</evidence>
<dbReference type="Gene3D" id="3.40.190.10">
    <property type="entry name" value="Periplasmic binding protein-like II"/>
    <property type="match status" value="2"/>
</dbReference>
<proteinExistence type="predicted"/>
<dbReference type="CDD" id="cd01004">
    <property type="entry name" value="PBP2_MidA_like"/>
    <property type="match status" value="1"/>
</dbReference>
<dbReference type="EMBL" id="JAAWVT010000001">
    <property type="protein sequence ID" value="NKG19499.1"/>
    <property type="molecule type" value="Genomic_DNA"/>
</dbReference>
<evidence type="ECO:0000313" key="4">
    <source>
        <dbReference type="EMBL" id="NKG19499.1"/>
    </source>
</evidence>
<evidence type="ECO:0000313" key="5">
    <source>
        <dbReference type="Proteomes" id="UP000746595"/>
    </source>
</evidence>
<dbReference type="SUPFAM" id="SSF53850">
    <property type="entry name" value="Periplasmic binding protein-like II"/>
    <property type="match status" value="1"/>
</dbReference>
<comment type="caution">
    <text evidence="4">The sequence shown here is derived from an EMBL/GenBank/DDBJ whole genome shotgun (WGS) entry which is preliminary data.</text>
</comment>
<dbReference type="PANTHER" id="PTHR35936:SF17">
    <property type="entry name" value="ARGININE-BINDING EXTRACELLULAR PROTEIN ARTP"/>
    <property type="match status" value="1"/>
</dbReference>
<sequence length="283" mass="29910">MTACSAIQTPASGESEATGTTVPQIALNEAAIALLPESVKASKTLRVGIPTNEQPTQFYIPGTQDMTGINPDVARLIGESLGLTVQIQVANFDSIIPGMAADRYDMTVSSMTPTKERMKVLDFVDYMQMGTSVAVAQGNPAGIEKYQDLCGKKVGLLTGSYQLTVNVPDYNNQCVEAGKPEIVSNQYQDTRQAISALTSGRQDAVLADSPILGFAVAQNPSIEIASEYDFTSVAAGVPIDSALKDSVAAALAEIIKSDAYQQVLAKYGLETSAITDARVNFAQ</sequence>
<protein>
    <submittedName>
        <fullName evidence="4">ABC transporter substrate-binding protein</fullName>
    </submittedName>
</protein>
<reference evidence="4 5" key="1">
    <citation type="submission" date="2020-04" db="EMBL/GenBank/DDBJ databases">
        <title>Paeniglutamicibacter sp. ANT13_2, a novel actinomycete isolated from sediment in Antarctica.</title>
        <authorList>
            <person name="Sakdapetsiri C."/>
            <person name="Pinyakong O."/>
        </authorList>
    </citation>
    <scope>NUCLEOTIDE SEQUENCE [LARGE SCALE GENOMIC DNA]</scope>
    <source>
        <strain evidence="4 5">ANT13_2</strain>
    </source>
</reference>
<feature type="domain" description="Solute-binding protein family 3/N-terminal" evidence="3">
    <location>
        <begin position="44"/>
        <end position="271"/>
    </location>
</feature>
<dbReference type="PANTHER" id="PTHR35936">
    <property type="entry name" value="MEMBRANE-BOUND LYTIC MUREIN TRANSGLYCOSYLASE F"/>
    <property type="match status" value="1"/>
</dbReference>
<feature type="region of interest" description="Disordered" evidence="2">
    <location>
        <begin position="1"/>
        <end position="20"/>
    </location>
</feature>
<dbReference type="InterPro" id="IPR001638">
    <property type="entry name" value="Solute-binding_3/MltF_N"/>
</dbReference>
<evidence type="ECO:0000259" key="3">
    <source>
        <dbReference type="SMART" id="SM00062"/>
    </source>
</evidence>
<accession>A0ABX1FZY0</accession>
<name>A0ABX1FZY0_9MICC</name>
<dbReference type="Proteomes" id="UP000746595">
    <property type="component" value="Unassembled WGS sequence"/>
</dbReference>